<dbReference type="AlphaFoldDB" id="A0A8H6HH53"/>
<gene>
    <name evidence="1" type="ORF">DFP72DRAFT_855550</name>
</gene>
<proteinExistence type="predicted"/>
<accession>A0A8H6HH53</accession>
<sequence length="258" mass="29001">MLSSGTILSGSAALSIILPGSCKPGDLNFYCPVGSLAIATNHFINNGEYAEVNVTRRTLVSQRTRHSSLDVNNGVRSVHKFRHLTTCRFVTLTESISESPLLPLFYFHTTLMMNCVTGGGAICFYPDLTYHCIGRLNPCHNFDKVHKPGSVAKWTDSTRFKFLEYRRTQPIPGLERHTESHGIRQRASRRSNDEWLSAFSYGEADPWTGMGPTLRWRLGIHYTWNHETFLHGPTKGEEGRVLTADTRDLELQPFGALS</sequence>
<dbReference type="OrthoDB" id="3067340at2759"/>
<name>A0A8H6HH53_9AGAR</name>
<evidence type="ECO:0000313" key="2">
    <source>
        <dbReference type="Proteomes" id="UP000521943"/>
    </source>
</evidence>
<dbReference type="Proteomes" id="UP000521943">
    <property type="component" value="Unassembled WGS sequence"/>
</dbReference>
<reference evidence="1 2" key="1">
    <citation type="submission" date="2020-07" db="EMBL/GenBank/DDBJ databases">
        <title>Comparative genomics of pyrophilous fungi reveals a link between fire events and developmental genes.</title>
        <authorList>
            <consortium name="DOE Joint Genome Institute"/>
            <person name="Steindorff A.S."/>
            <person name="Carver A."/>
            <person name="Calhoun S."/>
            <person name="Stillman K."/>
            <person name="Liu H."/>
            <person name="Lipzen A."/>
            <person name="Pangilinan J."/>
            <person name="Labutti K."/>
            <person name="Bruns T.D."/>
            <person name="Grigoriev I.V."/>
        </authorList>
    </citation>
    <scope>NUCLEOTIDE SEQUENCE [LARGE SCALE GENOMIC DNA]</scope>
    <source>
        <strain evidence="1 2">CBS 144469</strain>
    </source>
</reference>
<organism evidence="1 2">
    <name type="scientific">Ephemerocybe angulata</name>
    <dbReference type="NCBI Taxonomy" id="980116"/>
    <lineage>
        <taxon>Eukaryota</taxon>
        <taxon>Fungi</taxon>
        <taxon>Dikarya</taxon>
        <taxon>Basidiomycota</taxon>
        <taxon>Agaricomycotina</taxon>
        <taxon>Agaricomycetes</taxon>
        <taxon>Agaricomycetidae</taxon>
        <taxon>Agaricales</taxon>
        <taxon>Agaricineae</taxon>
        <taxon>Psathyrellaceae</taxon>
        <taxon>Ephemerocybe</taxon>
    </lineage>
</organism>
<keyword evidence="2" id="KW-1185">Reference proteome</keyword>
<dbReference type="EMBL" id="JACGCI010000094">
    <property type="protein sequence ID" value="KAF6746290.1"/>
    <property type="molecule type" value="Genomic_DNA"/>
</dbReference>
<comment type="caution">
    <text evidence="1">The sequence shown here is derived from an EMBL/GenBank/DDBJ whole genome shotgun (WGS) entry which is preliminary data.</text>
</comment>
<protein>
    <submittedName>
        <fullName evidence="1">Uncharacterized protein</fullName>
    </submittedName>
</protein>
<evidence type="ECO:0000313" key="1">
    <source>
        <dbReference type="EMBL" id="KAF6746290.1"/>
    </source>
</evidence>